<evidence type="ECO:0000313" key="25">
    <source>
        <dbReference type="EMBL" id="OPX45896.1"/>
    </source>
</evidence>
<feature type="binding site" evidence="20">
    <location>
        <position position="274"/>
    </location>
    <ligand>
        <name>Zn(2+)</name>
        <dbReference type="ChEBI" id="CHEBI:29105"/>
    </ligand>
</feature>
<evidence type="ECO:0000256" key="16">
    <source>
        <dbReference type="ARBA" id="ARBA00023167"/>
    </source>
</evidence>
<dbReference type="EC" id="2.1.1.13" evidence="7"/>
<dbReference type="STRING" id="48256.CLHUN_03690"/>
<evidence type="ECO:0000256" key="19">
    <source>
        <dbReference type="ARBA" id="ARBA00031040"/>
    </source>
</evidence>
<comment type="similarity">
    <text evidence="6">Belongs to the methylamine corrinoid protein family.</text>
</comment>
<gene>
    <name evidence="25" type="primary">metH_1</name>
    <name evidence="25" type="ORF">CLHUN_03690</name>
</gene>
<feature type="domain" description="B12-binding N-terminal" evidence="24">
    <location>
        <begin position="587"/>
        <end position="681"/>
    </location>
</feature>
<dbReference type="Pfam" id="PF02310">
    <property type="entry name" value="B12-binding"/>
    <property type="match status" value="1"/>
</dbReference>
<evidence type="ECO:0000259" key="21">
    <source>
        <dbReference type="PROSITE" id="PS50970"/>
    </source>
</evidence>
<dbReference type="InterPro" id="IPR011005">
    <property type="entry name" value="Dihydropteroate_synth-like_sf"/>
</dbReference>
<comment type="caution">
    <text evidence="25">The sequence shown here is derived from an EMBL/GenBank/DDBJ whole genome shotgun (WGS) entry which is preliminary data.</text>
</comment>
<dbReference type="PANTHER" id="PTHR45833:SF1">
    <property type="entry name" value="METHIONINE SYNTHASE"/>
    <property type="match status" value="1"/>
</dbReference>
<dbReference type="GO" id="GO:0046872">
    <property type="term" value="F:metal ion binding"/>
    <property type="evidence" value="ECO:0007669"/>
    <property type="project" value="UniProtKB-KW"/>
</dbReference>
<dbReference type="SUPFAM" id="SSF47644">
    <property type="entry name" value="Methionine synthase domain"/>
    <property type="match status" value="1"/>
</dbReference>
<evidence type="ECO:0000259" key="24">
    <source>
        <dbReference type="PROSITE" id="PS51337"/>
    </source>
</evidence>
<dbReference type="FunFam" id="3.40.50.280:FF:000003">
    <property type="entry name" value="Dimethylamine methyltransferase corrinoid protein"/>
    <property type="match status" value="1"/>
</dbReference>
<dbReference type="InterPro" id="IPR006158">
    <property type="entry name" value="Cobalamin-bd"/>
</dbReference>
<keyword evidence="15 20" id="KW-0862">Zinc</keyword>
<comment type="catalytic activity">
    <reaction evidence="1">
        <text>(6S)-5-methyl-5,6,7,8-tetrahydrofolate + L-homocysteine = (6S)-5,6,7,8-tetrahydrofolate + L-methionine</text>
        <dbReference type="Rhea" id="RHEA:11172"/>
        <dbReference type="ChEBI" id="CHEBI:18608"/>
        <dbReference type="ChEBI" id="CHEBI:57453"/>
        <dbReference type="ChEBI" id="CHEBI:57844"/>
        <dbReference type="ChEBI" id="CHEBI:58199"/>
        <dbReference type="EC" id="2.1.1.13"/>
    </reaction>
</comment>
<keyword evidence="26" id="KW-1185">Reference proteome</keyword>
<comment type="function">
    <text evidence="18">Catalyzes the transfer of a methyl group from methyl-cobalamin to homocysteine, yielding enzyme-bound cob(I)alamin and methionine. Subsequently, remethylates the cofactor using methyltetrahydrofolate.</text>
</comment>
<dbReference type="SUPFAM" id="SSF82282">
    <property type="entry name" value="Homocysteine S-methyltransferase"/>
    <property type="match status" value="1"/>
</dbReference>
<dbReference type="EMBL" id="MZGX01000002">
    <property type="protein sequence ID" value="OPX45896.1"/>
    <property type="molecule type" value="Genomic_DNA"/>
</dbReference>
<evidence type="ECO:0000256" key="15">
    <source>
        <dbReference type="ARBA" id="ARBA00022833"/>
    </source>
</evidence>
<evidence type="ECO:0000313" key="26">
    <source>
        <dbReference type="Proteomes" id="UP000191554"/>
    </source>
</evidence>
<keyword evidence="13" id="KW-0949">S-adenosyl-L-methionine</keyword>
<evidence type="ECO:0000256" key="12">
    <source>
        <dbReference type="ARBA" id="ARBA00022679"/>
    </source>
</evidence>
<comment type="pathway">
    <text evidence="4">Amino-acid biosynthesis; L-methionine biosynthesis via de novo pathway; L-methionine from L-homocysteine (MetH route): step 1/1.</text>
</comment>
<evidence type="ECO:0000256" key="20">
    <source>
        <dbReference type="PROSITE-ProRule" id="PRU00333"/>
    </source>
</evidence>
<feature type="domain" description="Pterin-binding" evidence="22">
    <location>
        <begin position="319"/>
        <end position="563"/>
    </location>
</feature>
<evidence type="ECO:0000256" key="1">
    <source>
        <dbReference type="ARBA" id="ARBA00001700"/>
    </source>
</evidence>
<dbReference type="InterPro" id="IPR003759">
    <property type="entry name" value="Cbl-bd_cap"/>
</dbReference>
<feature type="binding site" evidence="20">
    <location>
        <position position="273"/>
    </location>
    <ligand>
        <name>Zn(2+)</name>
        <dbReference type="ChEBI" id="CHEBI:29105"/>
    </ligand>
</feature>
<evidence type="ECO:0000256" key="11">
    <source>
        <dbReference type="ARBA" id="ARBA00022628"/>
    </source>
</evidence>
<dbReference type="PROSITE" id="PS51337">
    <property type="entry name" value="B12_BINDING_NTER"/>
    <property type="match status" value="1"/>
</dbReference>
<evidence type="ECO:0000256" key="10">
    <source>
        <dbReference type="ARBA" id="ARBA00022605"/>
    </source>
</evidence>
<protein>
    <recommendedName>
        <fullName evidence="8">Methionine synthase</fullName>
        <ecNumber evidence="7">2.1.1.13</ecNumber>
    </recommendedName>
    <alternativeName>
        <fullName evidence="19">5-methyltetrahydrofolate--homocysteine methyltransferase</fullName>
    </alternativeName>
</protein>
<dbReference type="Pfam" id="PF02607">
    <property type="entry name" value="B12-binding_2"/>
    <property type="match status" value="1"/>
</dbReference>
<dbReference type="GO" id="GO:0032259">
    <property type="term" value="P:methylation"/>
    <property type="evidence" value="ECO:0007669"/>
    <property type="project" value="UniProtKB-KW"/>
</dbReference>
<feature type="domain" description="B12-binding" evidence="23">
    <location>
        <begin position="684"/>
        <end position="811"/>
    </location>
</feature>
<dbReference type="Gene3D" id="1.10.1240.10">
    <property type="entry name" value="Methionine synthase domain"/>
    <property type="match status" value="1"/>
</dbReference>
<dbReference type="PIRSF" id="PIRSF037472">
    <property type="entry name" value="DHPS_mtfrase"/>
    <property type="match status" value="1"/>
</dbReference>
<evidence type="ECO:0000259" key="22">
    <source>
        <dbReference type="PROSITE" id="PS50972"/>
    </source>
</evidence>
<dbReference type="CDD" id="cd02070">
    <property type="entry name" value="corrinoid_protein_B12-BD"/>
    <property type="match status" value="1"/>
</dbReference>
<keyword evidence="14 20" id="KW-0479">Metal-binding</keyword>
<dbReference type="Gene3D" id="3.20.20.330">
    <property type="entry name" value="Homocysteine-binding-like domain"/>
    <property type="match status" value="1"/>
</dbReference>
<evidence type="ECO:0000256" key="3">
    <source>
        <dbReference type="ARBA" id="ARBA00001956"/>
    </source>
</evidence>
<keyword evidence="11" id="KW-0846">Cobalamin</keyword>
<organism evidence="25 26">
    <name type="scientific">Ruminiclostridium hungatei</name>
    <name type="common">Clostridium hungatei</name>
    <dbReference type="NCBI Taxonomy" id="48256"/>
    <lineage>
        <taxon>Bacteria</taxon>
        <taxon>Bacillati</taxon>
        <taxon>Bacillota</taxon>
        <taxon>Clostridia</taxon>
        <taxon>Eubacteriales</taxon>
        <taxon>Oscillospiraceae</taxon>
        <taxon>Ruminiclostridium</taxon>
    </lineage>
</organism>
<evidence type="ECO:0000256" key="9">
    <source>
        <dbReference type="ARBA" id="ARBA00022603"/>
    </source>
</evidence>
<dbReference type="GO" id="GO:0046653">
    <property type="term" value="P:tetrahydrofolate metabolic process"/>
    <property type="evidence" value="ECO:0007669"/>
    <property type="project" value="TreeGrafter"/>
</dbReference>
<evidence type="ECO:0000256" key="8">
    <source>
        <dbReference type="ARBA" id="ARBA00013998"/>
    </source>
</evidence>
<comment type="similarity">
    <text evidence="5">Belongs to the vitamin-B12 dependent methionine synthase family.</text>
</comment>
<keyword evidence="17" id="KW-0170">Cobalt</keyword>
<dbReference type="InterPro" id="IPR003726">
    <property type="entry name" value="HCY_dom"/>
</dbReference>
<evidence type="ECO:0000256" key="13">
    <source>
        <dbReference type="ARBA" id="ARBA00022691"/>
    </source>
</evidence>
<name>A0A1V4SR12_RUMHU</name>
<dbReference type="Gene3D" id="3.40.50.280">
    <property type="entry name" value="Cobalamin-binding domain"/>
    <property type="match status" value="1"/>
</dbReference>
<dbReference type="PROSITE" id="PS51332">
    <property type="entry name" value="B12_BINDING"/>
    <property type="match status" value="1"/>
</dbReference>
<dbReference type="Proteomes" id="UP000191554">
    <property type="component" value="Unassembled WGS sequence"/>
</dbReference>
<evidence type="ECO:0000256" key="4">
    <source>
        <dbReference type="ARBA" id="ARBA00005178"/>
    </source>
</evidence>
<dbReference type="Pfam" id="PF02574">
    <property type="entry name" value="S-methyl_trans"/>
    <property type="match status" value="1"/>
</dbReference>
<evidence type="ECO:0000256" key="18">
    <source>
        <dbReference type="ARBA" id="ARBA00025552"/>
    </source>
</evidence>
<keyword evidence="12 20" id="KW-0808">Transferase</keyword>
<keyword evidence="10" id="KW-0028">Amino-acid biosynthesis</keyword>
<dbReference type="SUPFAM" id="SSF51717">
    <property type="entry name" value="Dihydropteroate synthetase-like"/>
    <property type="match status" value="1"/>
</dbReference>
<feature type="binding site" evidence="20">
    <location>
        <position position="208"/>
    </location>
    <ligand>
        <name>Zn(2+)</name>
        <dbReference type="ChEBI" id="CHEBI:29105"/>
    </ligand>
</feature>
<sequence>MNTAQFKELVSQKIQILDGATGTELQKRGMPTGVCPEQWVIENPDTIKQIQKAYIHAGSNIIYTCTFGGNPIKLEEFGLGDRTFEINRKLAQLSREAADGKCLVAGDIASTGRFIKPLGDMPFEVCVDIYKEQVRGLLAGGVDLFVIETMLDIQEARAALLAVKECCDLPVCVSMSFDESMRTLTGTDSVTALITLQSLGADAVGCNCSTGPEHMLEIIAQMKPYARVPLMAKPNAGLPRLSNGATVFDMGAEEFGSFTSRFIQAGVNLLGGCCGTSPEYIRELDKGCGNLIPQNFVCSQYSAVSSSRKTVFFGINKPVAVVGERINPTGKKKLQAELKEGSTNEIRRFALEQLEKGAHILDVNVGMPGIDEKEVMVNTVSLLGSICDAPLCLDSSSPEVLEAALRIYPGRALINSISQEKVKLDRLLPVAAKYGAMFILLPLSDEGVPEKAVQRQAIVQEVYKQAATYGYQKSDIVVDGLVMTVSSNQEAALETLKLIEWCSREFGCGTIVGLSNVSFGLPERSWVNAAFMSMAIAKGLTMAIANPSSDLLMCIKMACDVIMKNDINSRNYISYFNNLDKPLQGENEKRADEKKTGERIFDAVLNGDNEGIGRLIEKAVEEKTAPQDIVDLYLIPAINQVGKFFDEKKYFLPQLIQSAETMKTGFTFLEPMLKQKKEKEEKADIVIVIATVKGDIHDIGKNIVGLMLRNYGFKVYDLGKDVSAERIIEEARELKAHIVGLSALMTTTMVEMKEVIKLAKEQSLSCKFMIGGAVVDDDYATAIGADGYSRDAYEAVKLAKKLSIQEDAQHN</sequence>
<evidence type="ECO:0000256" key="7">
    <source>
        <dbReference type="ARBA" id="ARBA00012032"/>
    </source>
</evidence>
<dbReference type="SUPFAM" id="SSF52242">
    <property type="entry name" value="Cobalamin (vitamin B12)-binding domain"/>
    <property type="match status" value="1"/>
</dbReference>
<dbReference type="GO" id="GO:0031419">
    <property type="term" value="F:cobalamin binding"/>
    <property type="evidence" value="ECO:0007669"/>
    <property type="project" value="UniProtKB-KW"/>
</dbReference>
<comment type="cofactor">
    <cofactor evidence="3">
        <name>methylcob(III)alamin</name>
        <dbReference type="ChEBI" id="CHEBI:28115"/>
    </cofactor>
</comment>
<evidence type="ECO:0000256" key="5">
    <source>
        <dbReference type="ARBA" id="ARBA00010398"/>
    </source>
</evidence>
<dbReference type="InterPro" id="IPR036594">
    <property type="entry name" value="Meth_synthase_dom"/>
</dbReference>
<dbReference type="RefSeq" id="WP_080062861.1">
    <property type="nucleotide sequence ID" value="NZ_MZGX01000002.1"/>
</dbReference>
<evidence type="ECO:0000256" key="2">
    <source>
        <dbReference type="ARBA" id="ARBA00001947"/>
    </source>
</evidence>
<dbReference type="PANTHER" id="PTHR45833">
    <property type="entry name" value="METHIONINE SYNTHASE"/>
    <property type="match status" value="1"/>
</dbReference>
<dbReference type="OrthoDB" id="9803687at2"/>
<evidence type="ECO:0000259" key="23">
    <source>
        <dbReference type="PROSITE" id="PS51332"/>
    </source>
</evidence>
<evidence type="ECO:0000256" key="17">
    <source>
        <dbReference type="ARBA" id="ARBA00023285"/>
    </source>
</evidence>
<proteinExistence type="inferred from homology"/>
<dbReference type="InterPro" id="IPR000489">
    <property type="entry name" value="Pterin-binding_dom"/>
</dbReference>
<dbReference type="AlphaFoldDB" id="A0A1V4SR12"/>
<reference evidence="25 26" key="1">
    <citation type="submission" date="2017-03" db="EMBL/GenBank/DDBJ databases">
        <title>Genome sequence of Clostridium hungatei DSM 14427.</title>
        <authorList>
            <person name="Poehlein A."/>
            <person name="Daniel R."/>
        </authorList>
    </citation>
    <scope>NUCLEOTIDE SEQUENCE [LARGE SCALE GENOMIC DNA]</scope>
    <source>
        <strain evidence="25 26">DSM 14427</strain>
    </source>
</reference>
<dbReference type="UniPathway" id="UPA00051">
    <property type="reaction ID" value="UER00081"/>
</dbReference>
<dbReference type="Gene3D" id="3.20.20.20">
    <property type="entry name" value="Dihydropteroate synthase-like"/>
    <property type="match status" value="1"/>
</dbReference>
<dbReference type="GO" id="GO:0005829">
    <property type="term" value="C:cytosol"/>
    <property type="evidence" value="ECO:0007669"/>
    <property type="project" value="TreeGrafter"/>
</dbReference>
<dbReference type="GO" id="GO:0008705">
    <property type="term" value="F:methionine synthase activity"/>
    <property type="evidence" value="ECO:0007669"/>
    <property type="project" value="UniProtKB-EC"/>
</dbReference>
<evidence type="ECO:0000256" key="14">
    <source>
        <dbReference type="ARBA" id="ARBA00022723"/>
    </source>
</evidence>
<keyword evidence="9 20" id="KW-0489">Methyltransferase</keyword>
<dbReference type="InterPro" id="IPR036589">
    <property type="entry name" value="HCY_dom_sf"/>
</dbReference>
<dbReference type="PROSITE" id="PS50972">
    <property type="entry name" value="PTERIN_BINDING"/>
    <property type="match status" value="1"/>
</dbReference>
<dbReference type="PROSITE" id="PS50970">
    <property type="entry name" value="HCY"/>
    <property type="match status" value="1"/>
</dbReference>
<accession>A0A1V4SR12</accession>
<comment type="cofactor">
    <cofactor evidence="2 20">
        <name>Zn(2+)</name>
        <dbReference type="ChEBI" id="CHEBI:29105"/>
    </cofactor>
</comment>
<dbReference type="InterPro" id="IPR050554">
    <property type="entry name" value="Met_Synthase/Corrinoid"/>
</dbReference>
<dbReference type="InterPro" id="IPR017215">
    <property type="entry name" value="MetH_bac"/>
</dbReference>
<feature type="domain" description="Hcy-binding" evidence="21">
    <location>
        <begin position="3"/>
        <end position="288"/>
    </location>
</feature>
<dbReference type="GO" id="GO:0050667">
    <property type="term" value="P:homocysteine metabolic process"/>
    <property type="evidence" value="ECO:0007669"/>
    <property type="project" value="TreeGrafter"/>
</dbReference>
<keyword evidence="16" id="KW-0486">Methionine biosynthesis</keyword>
<evidence type="ECO:0000256" key="6">
    <source>
        <dbReference type="ARBA" id="ARBA00010854"/>
    </source>
</evidence>
<dbReference type="SMART" id="SM01018">
    <property type="entry name" value="B12-binding_2"/>
    <property type="match status" value="1"/>
</dbReference>
<dbReference type="Pfam" id="PF00809">
    <property type="entry name" value="Pterin_bind"/>
    <property type="match status" value="1"/>
</dbReference>
<dbReference type="InterPro" id="IPR036724">
    <property type="entry name" value="Cobalamin-bd_sf"/>
</dbReference>